<feature type="non-terminal residue" evidence="4">
    <location>
        <position position="1"/>
    </location>
</feature>
<evidence type="ECO:0000313" key="4">
    <source>
        <dbReference type="EMBL" id="NGO73952.1"/>
    </source>
</evidence>
<dbReference type="InterPro" id="IPR016040">
    <property type="entry name" value="NAD(P)-bd_dom"/>
</dbReference>
<keyword evidence="2" id="KW-0597">Phosphoprotein</keyword>
<name>A0A6G4X9W9_9ACTN</name>
<evidence type="ECO:0000259" key="3">
    <source>
        <dbReference type="PROSITE" id="PS50075"/>
    </source>
</evidence>
<gene>
    <name evidence="4" type="ORF">G5C65_37680</name>
</gene>
<dbReference type="InterPro" id="IPR045851">
    <property type="entry name" value="AMP-bd_C_sf"/>
</dbReference>
<dbReference type="Gene3D" id="1.10.1200.10">
    <property type="entry name" value="ACP-like"/>
    <property type="match status" value="1"/>
</dbReference>
<dbReference type="SUPFAM" id="SSF56801">
    <property type="entry name" value="Acetyl-CoA synthetase-like"/>
    <property type="match status" value="1"/>
</dbReference>
<dbReference type="GO" id="GO:0031177">
    <property type="term" value="F:phosphopantetheine binding"/>
    <property type="evidence" value="ECO:0007669"/>
    <property type="project" value="InterPro"/>
</dbReference>
<dbReference type="PANTHER" id="PTHR44845:SF6">
    <property type="entry name" value="BETA-ALANINE-ACTIVATING ENZYME"/>
    <property type="match status" value="1"/>
</dbReference>
<dbReference type="SUPFAM" id="SSF47336">
    <property type="entry name" value="ACP-like"/>
    <property type="match status" value="1"/>
</dbReference>
<evidence type="ECO:0000256" key="2">
    <source>
        <dbReference type="ARBA" id="ARBA00022553"/>
    </source>
</evidence>
<dbReference type="SUPFAM" id="SSF51735">
    <property type="entry name" value="NAD(P)-binding Rossmann-fold domains"/>
    <property type="match status" value="1"/>
</dbReference>
<dbReference type="AlphaFoldDB" id="A0A6G4X9W9"/>
<dbReference type="InterPro" id="IPR036291">
    <property type="entry name" value="NAD(P)-bd_dom_sf"/>
</dbReference>
<accession>A0A6G4X9W9</accession>
<comment type="caution">
    <text evidence="4">The sequence shown here is derived from an EMBL/GenBank/DDBJ whole genome shotgun (WGS) entry which is preliminary data.</text>
</comment>
<dbReference type="PANTHER" id="PTHR44845">
    <property type="entry name" value="CARRIER DOMAIN-CONTAINING PROTEIN"/>
    <property type="match status" value="1"/>
</dbReference>
<dbReference type="Pfam" id="PF00550">
    <property type="entry name" value="PP-binding"/>
    <property type="match status" value="1"/>
</dbReference>
<dbReference type="EMBL" id="JAAKZZ010001019">
    <property type="protein sequence ID" value="NGO73952.1"/>
    <property type="molecule type" value="Genomic_DNA"/>
</dbReference>
<dbReference type="InterPro" id="IPR020806">
    <property type="entry name" value="PKS_PP-bd"/>
</dbReference>
<feature type="non-terminal residue" evidence="4">
    <location>
        <position position="331"/>
    </location>
</feature>
<dbReference type="GO" id="GO:0017000">
    <property type="term" value="P:antibiotic biosynthetic process"/>
    <property type="evidence" value="ECO:0007669"/>
    <property type="project" value="UniProtKB-ARBA"/>
</dbReference>
<sequence>APAHPALAVLRELPGVADAALVEREGLPPLAYAAPDPGAAPGGVTPTGLRLALRSALAGDHPELVPEYVVLVDALPRTGTGEADPGRLPGDFPVRAGTRVRLTGTRARTVLAAFAELLGGHPGPDADFFVLGGHSLLAVQLAERLRERLRLPLTGLDIMEHRTPRALTGLLDARARERDAAVAAPGGPARPPADRGTVLVTGATGGVGAFVTRELAARGYAVRALVRAESAHLAAPGTEVVEGDLRATGGLREAAEGAVAVVHAACTFTDHDLDRAAMRALLDGWRRGPFVFVSSTDAYAAPGEAPSAYGRAKRDCERMLLEAGAAQAGER</sequence>
<dbReference type="Gene3D" id="3.30.300.30">
    <property type="match status" value="1"/>
</dbReference>
<dbReference type="InterPro" id="IPR009081">
    <property type="entry name" value="PP-bd_ACP"/>
</dbReference>
<evidence type="ECO:0000313" key="5">
    <source>
        <dbReference type="Proteomes" id="UP000477722"/>
    </source>
</evidence>
<dbReference type="SMART" id="SM00823">
    <property type="entry name" value="PKS_PP"/>
    <property type="match status" value="1"/>
</dbReference>
<dbReference type="Gene3D" id="3.40.50.720">
    <property type="entry name" value="NAD(P)-binding Rossmann-like Domain"/>
    <property type="match status" value="1"/>
</dbReference>
<dbReference type="InterPro" id="IPR036736">
    <property type="entry name" value="ACP-like_sf"/>
</dbReference>
<organism evidence="4 5">
    <name type="scientific">Streptomyces boncukensis</name>
    <dbReference type="NCBI Taxonomy" id="2711219"/>
    <lineage>
        <taxon>Bacteria</taxon>
        <taxon>Bacillati</taxon>
        <taxon>Actinomycetota</taxon>
        <taxon>Actinomycetes</taxon>
        <taxon>Kitasatosporales</taxon>
        <taxon>Streptomycetaceae</taxon>
        <taxon>Streptomyces</taxon>
    </lineage>
</organism>
<keyword evidence="5" id="KW-1185">Reference proteome</keyword>
<evidence type="ECO:0000256" key="1">
    <source>
        <dbReference type="ARBA" id="ARBA00022450"/>
    </source>
</evidence>
<dbReference type="RefSeq" id="WP_165303560.1">
    <property type="nucleotide sequence ID" value="NZ_JAAKZZ010001019.1"/>
</dbReference>
<dbReference type="Pfam" id="PF13460">
    <property type="entry name" value="NAD_binding_10"/>
    <property type="match status" value="1"/>
</dbReference>
<proteinExistence type="predicted"/>
<keyword evidence="1" id="KW-0596">Phosphopantetheine</keyword>
<protein>
    <submittedName>
        <fullName evidence="4">NAD(P)H-binding protein</fullName>
    </submittedName>
</protein>
<reference evidence="4 5" key="1">
    <citation type="submission" date="2020-02" db="EMBL/GenBank/DDBJ databases">
        <title>Whole-genome analyses of novel actinobacteria.</title>
        <authorList>
            <person name="Sahin N."/>
            <person name="Tatar D."/>
        </authorList>
    </citation>
    <scope>NUCLEOTIDE SEQUENCE [LARGE SCALE GENOMIC DNA]</scope>
    <source>
        <strain evidence="4 5">SB3404</strain>
    </source>
</reference>
<dbReference type="Proteomes" id="UP000477722">
    <property type="component" value="Unassembled WGS sequence"/>
</dbReference>
<feature type="domain" description="Carrier" evidence="3">
    <location>
        <begin position="101"/>
        <end position="175"/>
    </location>
</feature>
<dbReference type="PROSITE" id="PS50075">
    <property type="entry name" value="CARRIER"/>
    <property type="match status" value="1"/>
</dbReference>